<protein>
    <recommendedName>
        <fullName evidence="3">Dynamin family protein</fullName>
    </recommendedName>
</protein>
<proteinExistence type="predicted"/>
<dbReference type="SUPFAM" id="SSF52540">
    <property type="entry name" value="P-loop containing nucleoside triphosphate hydrolases"/>
    <property type="match status" value="1"/>
</dbReference>
<accession>A0A5C6E9G6</accession>
<evidence type="ECO:0000313" key="1">
    <source>
        <dbReference type="EMBL" id="TWU46323.1"/>
    </source>
</evidence>
<comment type="caution">
    <text evidence="1">The sequence shown here is derived from an EMBL/GenBank/DDBJ whole genome shotgun (WGS) entry which is preliminary data.</text>
</comment>
<dbReference type="EMBL" id="SJPW01000008">
    <property type="protein sequence ID" value="TWU46323.1"/>
    <property type="molecule type" value="Genomic_DNA"/>
</dbReference>
<dbReference type="AlphaFoldDB" id="A0A5C6E9G6"/>
<evidence type="ECO:0008006" key="3">
    <source>
        <dbReference type="Google" id="ProtNLM"/>
    </source>
</evidence>
<dbReference type="Gene3D" id="3.40.50.300">
    <property type="entry name" value="P-loop containing nucleotide triphosphate hydrolases"/>
    <property type="match status" value="1"/>
</dbReference>
<name>A0A5C6E9G6_9BACT</name>
<gene>
    <name evidence="1" type="ORF">Poly51_57190</name>
</gene>
<evidence type="ECO:0000313" key="2">
    <source>
        <dbReference type="Proteomes" id="UP000318288"/>
    </source>
</evidence>
<keyword evidence="2" id="KW-1185">Reference proteome</keyword>
<sequence length="704" mass="76764">MNMFGTFRGQDDEPIDWTSVLALLEDDDRRAAVERAYPGEGRDSYLSALRRLDSDTLANVLSAGRKLQTAAKLAQWPTVAVAGMLNSGKTSLVATFLSEPGRARTLRGSSNREGTHRFVLWLPSAWRDDAELWGLLMGRIGDAVGNPPEMLSEDVATAHGQYNNRDGDGLALNVPLVATDPALDATGIGLLDCPDIVSDADLQLGSPTQRRELLGRAATLCSAFLVVTSAESSRDATLGDLLRIAADLMPGVPRLLAVNKVRPKQTPDLVYDTFKPLARAHGIETIYAAYDFEIPASRPYIPATDPTVAAAFEPDADLSPVFFSVREDADDNPPASIDGERLLSALPMRLDRGVLFEKFRLALQNGLRTAVWEDGFAMIDRDADDSIVVTAKAQDCLLKASLEFFAHRTLGGEVTELRLHQSERIIRQLSESFAITAPWYARWGVRLNAKMRSVFGGAGDFIRQLTPSAVAERAAGEIKDKFRRGEYGGLMTPERLLQAIDRFGGETSLKHWPAMTDKSDRKHWEEAAEAAILRFERDDFTSLDPRRLDEAVSQMWSEVPTHKKLAAGLTPLAATLAAFAGVLMIPLDFGSTVIASASIPELFAALGLGAYATMWAGAQSTRSVGRQAARQQLSDFHAVLCDTFGVARLKKLPSIRVGGANEKLVASKIIVREAIGPALPMYHVRDEFRQELKKVLPRGGTSAK</sequence>
<dbReference type="InterPro" id="IPR027417">
    <property type="entry name" value="P-loop_NTPase"/>
</dbReference>
<dbReference type="Proteomes" id="UP000318288">
    <property type="component" value="Unassembled WGS sequence"/>
</dbReference>
<organism evidence="1 2">
    <name type="scientific">Rubripirellula tenax</name>
    <dbReference type="NCBI Taxonomy" id="2528015"/>
    <lineage>
        <taxon>Bacteria</taxon>
        <taxon>Pseudomonadati</taxon>
        <taxon>Planctomycetota</taxon>
        <taxon>Planctomycetia</taxon>
        <taxon>Pirellulales</taxon>
        <taxon>Pirellulaceae</taxon>
        <taxon>Rubripirellula</taxon>
    </lineage>
</organism>
<reference evidence="1 2" key="1">
    <citation type="submission" date="2019-02" db="EMBL/GenBank/DDBJ databases">
        <title>Deep-cultivation of Planctomycetes and their phenomic and genomic characterization uncovers novel biology.</title>
        <authorList>
            <person name="Wiegand S."/>
            <person name="Jogler M."/>
            <person name="Boedeker C."/>
            <person name="Pinto D."/>
            <person name="Vollmers J."/>
            <person name="Rivas-Marin E."/>
            <person name="Kohn T."/>
            <person name="Peeters S.H."/>
            <person name="Heuer A."/>
            <person name="Rast P."/>
            <person name="Oberbeckmann S."/>
            <person name="Bunk B."/>
            <person name="Jeske O."/>
            <person name="Meyerdierks A."/>
            <person name="Storesund J.E."/>
            <person name="Kallscheuer N."/>
            <person name="Luecker S."/>
            <person name="Lage O.M."/>
            <person name="Pohl T."/>
            <person name="Merkel B.J."/>
            <person name="Hornburger P."/>
            <person name="Mueller R.-W."/>
            <person name="Bruemmer F."/>
            <person name="Labrenz M."/>
            <person name="Spormann A.M."/>
            <person name="Op Den Camp H."/>
            <person name="Overmann J."/>
            <person name="Amann R."/>
            <person name="Jetten M.S.M."/>
            <person name="Mascher T."/>
            <person name="Medema M.H."/>
            <person name="Devos D.P."/>
            <person name="Kaster A.-K."/>
            <person name="Ovreas L."/>
            <person name="Rohde M."/>
            <person name="Galperin M.Y."/>
            <person name="Jogler C."/>
        </authorList>
    </citation>
    <scope>NUCLEOTIDE SEQUENCE [LARGE SCALE GENOMIC DNA]</scope>
    <source>
        <strain evidence="1 2">Poly51</strain>
    </source>
</reference>